<protein>
    <recommendedName>
        <fullName evidence="3">PPPDE domain-containing protein</fullName>
    </recommendedName>
</protein>
<sequence>MSWGRVTGGDFTRELYFDPRADQPSTGGYRITDEELRERLSHLIDMKEKIENVTYYSHPLFSKQLTNGILYHAFIVIQTLNWWWSIEKNTECITIQRSKTFESVCDMNQRKKRKTGLTKKTGIRNNKTTEGGNTTIKELIDYMWRKDVLNEDYHIFSANCQQLAALLFDRIESPQNHLVYFDKASDQPPSTERNCYMTAEQVLTEVQRLCVPETLKNLELYQLKKFRVPWFVWDPLFLLGFSLVVIVYKFSEKNGHSFKPAFKLVIFETNEGPYWSFEQVLSFSNNHDIRYLVSIHRATNKDILLNKHQQTPRNPLFTSKHLIAKADAEQKDMIKVLEFIWKKDYLDSPNDPGNSTLALTTDLAQILYNKFKG</sequence>
<evidence type="ECO:0000313" key="2">
    <source>
        <dbReference type="Proteomes" id="UP001234178"/>
    </source>
</evidence>
<dbReference type="PANTHER" id="PTHR33173">
    <property type="match status" value="1"/>
</dbReference>
<evidence type="ECO:0000313" key="1">
    <source>
        <dbReference type="EMBL" id="KAK4011334.1"/>
    </source>
</evidence>
<dbReference type="Proteomes" id="UP001234178">
    <property type="component" value="Unassembled WGS sequence"/>
</dbReference>
<dbReference type="PANTHER" id="PTHR33173:SF2">
    <property type="entry name" value="MYND-TYPE DOMAIN-CONTAINING PROTEIN"/>
    <property type="match status" value="1"/>
</dbReference>
<comment type="caution">
    <text evidence="1">The sequence shown here is derived from an EMBL/GenBank/DDBJ whole genome shotgun (WGS) entry which is preliminary data.</text>
</comment>
<reference evidence="1 2" key="1">
    <citation type="journal article" date="2023" name="Nucleic Acids Res.">
        <title>The hologenome of Daphnia magna reveals possible DNA methylation and microbiome-mediated evolution of the host genome.</title>
        <authorList>
            <person name="Chaturvedi A."/>
            <person name="Li X."/>
            <person name="Dhandapani V."/>
            <person name="Marshall H."/>
            <person name="Kissane S."/>
            <person name="Cuenca-Cambronero M."/>
            <person name="Asole G."/>
            <person name="Calvet F."/>
            <person name="Ruiz-Romero M."/>
            <person name="Marangio P."/>
            <person name="Guigo R."/>
            <person name="Rago D."/>
            <person name="Mirbahai L."/>
            <person name="Eastwood N."/>
            <person name="Colbourne J.K."/>
            <person name="Zhou J."/>
            <person name="Mallon E."/>
            <person name="Orsini L."/>
        </authorList>
    </citation>
    <scope>NUCLEOTIDE SEQUENCE [LARGE SCALE GENOMIC DNA]</scope>
    <source>
        <strain evidence="1">LRV0_1</strain>
    </source>
</reference>
<keyword evidence="2" id="KW-1185">Reference proteome</keyword>
<proteinExistence type="predicted"/>
<dbReference type="EMBL" id="JAOYFB010000003">
    <property type="protein sequence ID" value="KAK4011334.1"/>
    <property type="molecule type" value="Genomic_DNA"/>
</dbReference>
<organism evidence="1 2">
    <name type="scientific">Daphnia magna</name>
    <dbReference type="NCBI Taxonomy" id="35525"/>
    <lineage>
        <taxon>Eukaryota</taxon>
        <taxon>Metazoa</taxon>
        <taxon>Ecdysozoa</taxon>
        <taxon>Arthropoda</taxon>
        <taxon>Crustacea</taxon>
        <taxon>Branchiopoda</taxon>
        <taxon>Diplostraca</taxon>
        <taxon>Cladocera</taxon>
        <taxon>Anomopoda</taxon>
        <taxon>Daphniidae</taxon>
        <taxon>Daphnia</taxon>
    </lineage>
</organism>
<gene>
    <name evidence="1" type="ORF">OUZ56_020450</name>
</gene>
<evidence type="ECO:0008006" key="3">
    <source>
        <dbReference type="Google" id="ProtNLM"/>
    </source>
</evidence>
<name>A0ABQ9ZG03_9CRUS</name>
<accession>A0ABQ9ZG03</accession>